<organism evidence="3 4">
    <name type="scientific">Legionella lytica</name>
    <dbReference type="NCBI Taxonomy" id="96232"/>
    <lineage>
        <taxon>Bacteria</taxon>
        <taxon>Pseudomonadati</taxon>
        <taxon>Pseudomonadota</taxon>
        <taxon>Gammaproteobacteria</taxon>
        <taxon>Legionellales</taxon>
        <taxon>Legionellaceae</taxon>
        <taxon>Legionella</taxon>
    </lineage>
</organism>
<sequence length="304" mass="35077">MSNDLQPLVSIVIPAYNSMPYLQEAIESVLAQDYPNIELIVLDDGSTDNTLEFLQRYKGKFYYDSHPNMGQAETLNKGWGMSRGKIIGYLSADDVLTKDAVSTSVKVFQENSDVILTYPDNFFINSKSEFIRKHTAPQYEYYDFVMHAKCRIGVGSFFLKTAFDQIGGWESKYRLMADYAYQLRLAKLGEFKYIPQVLGYSRVHSQAISSSKMSSETADEFVTVMKKELQASTDKKLLNLKDKILSRSYLFSARTHLESGRYKTALRYLSTTVQLDPSQIFKQNFYRTILNFFVKKIYIKIYPR</sequence>
<reference evidence="3 4" key="1">
    <citation type="submission" date="2024-08" db="EMBL/GenBank/DDBJ databases">
        <title>Draft Genome Sequence of Legionella lytica strain DSB2004, Isolated From a Fire Sprinkler System.</title>
        <authorList>
            <person name="Everhart A.D."/>
            <person name="Kidane D.T."/>
            <person name="Farone A.L."/>
            <person name="Farone M.B."/>
        </authorList>
    </citation>
    <scope>NUCLEOTIDE SEQUENCE [LARGE SCALE GENOMIC DNA]</scope>
    <source>
        <strain evidence="3 4">DSB2004</strain>
    </source>
</reference>
<comment type="caution">
    <text evidence="3">The sequence shown here is derived from an EMBL/GenBank/DDBJ whole genome shotgun (WGS) entry which is preliminary data.</text>
</comment>
<dbReference type="InterPro" id="IPR029044">
    <property type="entry name" value="Nucleotide-diphossugar_trans"/>
</dbReference>
<keyword evidence="3" id="KW-0808">Transferase</keyword>
<dbReference type="SUPFAM" id="SSF48452">
    <property type="entry name" value="TPR-like"/>
    <property type="match status" value="1"/>
</dbReference>
<feature type="repeat" description="TPR" evidence="1">
    <location>
        <begin position="246"/>
        <end position="279"/>
    </location>
</feature>
<proteinExistence type="predicted"/>
<dbReference type="InterPro" id="IPR011990">
    <property type="entry name" value="TPR-like_helical_dom_sf"/>
</dbReference>
<name>A0ABW8DAA1_9GAMM</name>
<dbReference type="GO" id="GO:0016757">
    <property type="term" value="F:glycosyltransferase activity"/>
    <property type="evidence" value="ECO:0007669"/>
    <property type="project" value="UniProtKB-KW"/>
</dbReference>
<dbReference type="SUPFAM" id="SSF53448">
    <property type="entry name" value="Nucleotide-diphospho-sugar transferases"/>
    <property type="match status" value="1"/>
</dbReference>
<keyword evidence="3" id="KW-0328">Glycosyltransferase</keyword>
<gene>
    <name evidence="3" type="ORF">ACD661_07790</name>
</gene>
<evidence type="ECO:0000259" key="2">
    <source>
        <dbReference type="Pfam" id="PF00535"/>
    </source>
</evidence>
<dbReference type="Proteomes" id="UP001615550">
    <property type="component" value="Unassembled WGS sequence"/>
</dbReference>
<evidence type="ECO:0000313" key="3">
    <source>
        <dbReference type="EMBL" id="MFJ1268450.1"/>
    </source>
</evidence>
<dbReference type="InterPro" id="IPR050834">
    <property type="entry name" value="Glycosyltransf_2"/>
</dbReference>
<keyword evidence="4" id="KW-1185">Reference proteome</keyword>
<dbReference type="PROSITE" id="PS50005">
    <property type="entry name" value="TPR"/>
    <property type="match status" value="1"/>
</dbReference>
<feature type="domain" description="Glycosyltransferase 2-like" evidence="2">
    <location>
        <begin position="10"/>
        <end position="159"/>
    </location>
</feature>
<keyword evidence="1" id="KW-0802">TPR repeat</keyword>
<dbReference type="Gene3D" id="3.90.550.10">
    <property type="entry name" value="Spore Coat Polysaccharide Biosynthesis Protein SpsA, Chain A"/>
    <property type="match status" value="1"/>
</dbReference>
<dbReference type="InterPro" id="IPR019734">
    <property type="entry name" value="TPR_rpt"/>
</dbReference>
<dbReference type="EC" id="2.4.-.-" evidence="3"/>
<dbReference type="PANTHER" id="PTHR43685">
    <property type="entry name" value="GLYCOSYLTRANSFERASE"/>
    <property type="match status" value="1"/>
</dbReference>
<dbReference type="Pfam" id="PF00535">
    <property type="entry name" value="Glycos_transf_2"/>
    <property type="match status" value="1"/>
</dbReference>
<protein>
    <submittedName>
        <fullName evidence="3">Glycosyltransferase</fullName>
        <ecNumber evidence="3">2.4.-.-</ecNumber>
    </submittedName>
</protein>
<accession>A0ABW8DAA1</accession>
<evidence type="ECO:0000313" key="4">
    <source>
        <dbReference type="Proteomes" id="UP001615550"/>
    </source>
</evidence>
<evidence type="ECO:0000256" key="1">
    <source>
        <dbReference type="PROSITE-ProRule" id="PRU00339"/>
    </source>
</evidence>
<dbReference type="InterPro" id="IPR001173">
    <property type="entry name" value="Glyco_trans_2-like"/>
</dbReference>
<dbReference type="EMBL" id="JBGORX010000002">
    <property type="protein sequence ID" value="MFJ1268450.1"/>
    <property type="molecule type" value="Genomic_DNA"/>
</dbReference>
<dbReference type="RefSeq" id="WP_400187300.1">
    <property type="nucleotide sequence ID" value="NZ_JBGORX010000002.1"/>
</dbReference>
<dbReference type="PANTHER" id="PTHR43685:SF2">
    <property type="entry name" value="GLYCOSYLTRANSFERASE 2-LIKE DOMAIN-CONTAINING PROTEIN"/>
    <property type="match status" value="1"/>
</dbReference>